<evidence type="ECO:0000256" key="1">
    <source>
        <dbReference type="ARBA" id="ARBA00022630"/>
    </source>
</evidence>
<dbReference type="SUPFAM" id="SSF51905">
    <property type="entry name" value="FAD/NAD(P)-binding domain"/>
    <property type="match status" value="1"/>
</dbReference>
<dbReference type="NCBIfam" id="NF005866">
    <property type="entry name" value="PRK07803.1"/>
    <property type="match status" value="1"/>
</dbReference>
<keyword evidence="6" id="KW-1185">Reference proteome</keyword>
<evidence type="ECO:0000313" key="5">
    <source>
        <dbReference type="EMBL" id="MDT0342483.1"/>
    </source>
</evidence>
<dbReference type="EMBL" id="JAVREL010000003">
    <property type="protein sequence ID" value="MDT0342483.1"/>
    <property type="molecule type" value="Genomic_DNA"/>
</dbReference>
<feature type="domain" description="Fumarate reductase/succinate dehydrogenase flavoprotein-like C-terminal" evidence="4">
    <location>
        <begin position="505"/>
        <end position="602"/>
    </location>
</feature>
<dbReference type="InterPro" id="IPR036188">
    <property type="entry name" value="FAD/NAD-bd_sf"/>
</dbReference>
<dbReference type="PANTHER" id="PTHR11632">
    <property type="entry name" value="SUCCINATE DEHYDROGENASE 2 FLAVOPROTEIN SUBUNIT"/>
    <property type="match status" value="1"/>
</dbReference>
<gene>
    <name evidence="5" type="ORF">RM590_07565</name>
</gene>
<dbReference type="Gene3D" id="3.90.700.10">
    <property type="entry name" value="Succinate dehydrogenase/fumarate reductase flavoprotein, catalytic domain"/>
    <property type="match status" value="1"/>
</dbReference>
<protein>
    <submittedName>
        <fullName evidence="5">Fumarate reductase/succinate dehydrogenase flavoprotein subunit</fullName>
    </submittedName>
</protein>
<dbReference type="SUPFAM" id="SSF56425">
    <property type="entry name" value="Succinate dehydrogenase/fumarate reductase flavoprotein, catalytic domain"/>
    <property type="match status" value="1"/>
</dbReference>
<evidence type="ECO:0000259" key="3">
    <source>
        <dbReference type="Pfam" id="PF00890"/>
    </source>
</evidence>
<dbReference type="PIRSF" id="PIRSF000171">
    <property type="entry name" value="SDHA_APRA_LASPO"/>
    <property type="match status" value="1"/>
</dbReference>
<evidence type="ECO:0000259" key="4">
    <source>
        <dbReference type="Pfam" id="PF02910"/>
    </source>
</evidence>
<dbReference type="SUPFAM" id="SSF46977">
    <property type="entry name" value="Succinate dehydrogenase/fumarate reductase flavoprotein C-terminal domain"/>
    <property type="match status" value="1"/>
</dbReference>
<organism evidence="5 6">
    <name type="scientific">Streptomyces litchfieldiae</name>
    <dbReference type="NCBI Taxonomy" id="3075543"/>
    <lineage>
        <taxon>Bacteria</taxon>
        <taxon>Bacillati</taxon>
        <taxon>Actinomycetota</taxon>
        <taxon>Actinomycetes</taxon>
        <taxon>Kitasatosporales</taxon>
        <taxon>Streptomycetaceae</taxon>
        <taxon>Streptomyces</taxon>
    </lineage>
</organism>
<dbReference type="Gene3D" id="3.50.50.60">
    <property type="entry name" value="FAD/NAD(P)-binding domain"/>
    <property type="match status" value="1"/>
</dbReference>
<accession>A0ABU2MLK1</accession>
<dbReference type="Pfam" id="PF02910">
    <property type="entry name" value="Succ_DH_flav_C"/>
    <property type="match status" value="1"/>
</dbReference>
<dbReference type="InterPro" id="IPR037099">
    <property type="entry name" value="Fum_R/Succ_DH_flav-like_C_sf"/>
</dbReference>
<comment type="caution">
    <text evidence="5">The sequence shown here is derived from an EMBL/GenBank/DDBJ whole genome shotgun (WGS) entry which is preliminary data.</text>
</comment>
<sequence>MSTVERQAWDVVVVGAGGAGLRAAIEAREQGLRTAVICKSLFGKAHTVMAEGGIAAAMGNVNSGDNWRVHFRDTMRGGKFLNHWRMAELHAQEAPDRVWELETWGALFDRTGDGRISQRNFGGHEYPRLAHVGDRTGLELIRTLQQRIVALQQEDKRETGDYESRLKVFQECTVTRVLKADDDATPDGPVAGVFCYRRESGTFFVIDAPAVVLATGGIGKSFKVTSNSWEYTGDGHALALLAGAPLVNMEFVQFHPTGMVWPPSVKGILVTESVRGDGGVLRNSEGRRFMFDYIPEVFRAQYAKDEAEADRWYTDPDNNRRPPELLPRDEVARAINAEVKAGRGSPHGGVFLDVSTRLPAAEITRRLPSMHHQFKQLADVDITAEPMEVGPTCHYVMGGVDVDPDTAAATGVPGLFAAGEVAGGMHGSNRLGGNSLSDLLVFGRRAGLYAARHAAALAAADRPLAGAAQIDAAVAEAVRPFDPPGQAAEEDGAPAEKPENPYAVHQDLQQIMNDLVGIIRREPEMTEALTHLAELRRRAARATVEGHRQYNPGWHLALDLRNMLLVSECVARAARERTESRGGHTREDHPGMDPAWRRVNLLCLLRTGEPDAADAGGEGGRIRLERRDLPRIRADLLDLFEDEELAKYLTEEEVKDR</sequence>
<proteinExistence type="predicted"/>
<dbReference type="InterPro" id="IPR030664">
    <property type="entry name" value="SdhA/FrdA/AprA"/>
</dbReference>
<keyword evidence="1" id="KW-0285">Flavoprotein</keyword>
<dbReference type="InterPro" id="IPR027477">
    <property type="entry name" value="Succ_DH/fumarate_Rdtase_cat_sf"/>
</dbReference>
<dbReference type="PANTHER" id="PTHR11632:SF51">
    <property type="entry name" value="SUCCINATE DEHYDROGENASE [UBIQUINONE] FLAVOPROTEIN SUBUNIT, MITOCHONDRIAL"/>
    <property type="match status" value="1"/>
</dbReference>
<evidence type="ECO:0000313" key="6">
    <source>
        <dbReference type="Proteomes" id="UP001183246"/>
    </source>
</evidence>
<keyword evidence="2" id="KW-0560">Oxidoreductase</keyword>
<dbReference type="InterPro" id="IPR003953">
    <property type="entry name" value="FAD-dep_OxRdtase_2_FAD-bd"/>
</dbReference>
<evidence type="ECO:0000256" key="2">
    <source>
        <dbReference type="ARBA" id="ARBA00023002"/>
    </source>
</evidence>
<dbReference type="RefSeq" id="WP_311703613.1">
    <property type="nucleotide sequence ID" value="NZ_JAVREL010000003.1"/>
</dbReference>
<dbReference type="Pfam" id="PF00890">
    <property type="entry name" value="FAD_binding_2"/>
    <property type="match status" value="1"/>
</dbReference>
<dbReference type="Proteomes" id="UP001183246">
    <property type="component" value="Unassembled WGS sequence"/>
</dbReference>
<dbReference type="InterPro" id="IPR015939">
    <property type="entry name" value="Fum_Rdtase/Succ_DH_flav-like_C"/>
</dbReference>
<feature type="domain" description="FAD-dependent oxidoreductase 2 FAD-binding" evidence="3">
    <location>
        <begin position="10"/>
        <end position="436"/>
    </location>
</feature>
<dbReference type="Gene3D" id="1.20.58.100">
    <property type="entry name" value="Fumarate reductase/succinate dehydrogenase flavoprotein-like, C-terminal domain"/>
    <property type="match status" value="1"/>
</dbReference>
<dbReference type="PRINTS" id="PR00368">
    <property type="entry name" value="FADPNR"/>
</dbReference>
<reference evidence="6" key="1">
    <citation type="submission" date="2023-07" db="EMBL/GenBank/DDBJ databases">
        <title>30 novel species of actinomycetes from the DSMZ collection.</title>
        <authorList>
            <person name="Nouioui I."/>
        </authorList>
    </citation>
    <scope>NUCLEOTIDE SEQUENCE [LARGE SCALE GENOMIC DNA]</scope>
    <source>
        <strain evidence="6">DSM 44938</strain>
    </source>
</reference>
<name>A0ABU2MLK1_9ACTN</name>